<accession>A0ABR1WLS6</accession>
<dbReference type="InterPro" id="IPR016169">
    <property type="entry name" value="FAD-bd_PCMH_sub2"/>
</dbReference>
<sequence>MSARTAQVISALRQTLPHAHLVTSEATEEYNSLNNSYLSGFESDLSPACIFLPMCKEEIAAFVRTIRPFADDVQFAIRAAGRQPLPGCANVQGGVTVDLRSLTGIEIQDGHVRVAAGESWGAVYKHLELHGLGVTGGKSTTCGIGGLATQGTSTLINGLSFYSSREGFICDNVINFEVVVASGEILNADTQEHPDLWVALRGGGNNLGIVTRFDFRTFKQGSMYAGMVWYFRQSFPDQMAALVKELKSADPSVETHLMLSIAYAQVFGNGNDVICLNQLYYTQPVEDPPVLAPFLHVQPQRSEMNSMKIQTLVEAAMEQSGAGQSMIRCLYMNVCVKADVDTLTTGGDIWCEELEPVKDAPGLMCSYTLQPYPVSQLQKSSANGCNVLGLDPTNGPVVNVLLLSYWTDKKDDVGVISFMQKALKRIERNADERGQLVPFIYWKYAFSDQEALRSYGEENVRKLQAASRKYDPDGLFQKSCPGGFKLFK</sequence>
<comment type="caution">
    <text evidence="6">The sequence shown here is derived from an EMBL/GenBank/DDBJ whole genome shotgun (WGS) entry which is preliminary data.</text>
</comment>
<dbReference type="Gene3D" id="3.30.465.10">
    <property type="match status" value="1"/>
</dbReference>
<dbReference type="RefSeq" id="XP_066668958.1">
    <property type="nucleotide sequence ID" value="XM_066810035.1"/>
</dbReference>
<evidence type="ECO:0000313" key="7">
    <source>
        <dbReference type="Proteomes" id="UP001433268"/>
    </source>
</evidence>
<protein>
    <recommendedName>
        <fullName evidence="5">FAD-binding PCMH-type domain-containing protein</fullName>
    </recommendedName>
</protein>
<keyword evidence="3" id="KW-0274">FAD</keyword>
<dbReference type="SUPFAM" id="SSF56176">
    <property type="entry name" value="FAD-binding/transporter-associated domain-like"/>
    <property type="match status" value="1"/>
</dbReference>
<dbReference type="Gene3D" id="3.30.43.10">
    <property type="entry name" value="Uridine Diphospho-n-acetylenolpyruvylglucosamine Reductase, domain 2"/>
    <property type="match status" value="1"/>
</dbReference>
<evidence type="ECO:0000259" key="5">
    <source>
        <dbReference type="PROSITE" id="PS51387"/>
    </source>
</evidence>
<dbReference type="InterPro" id="IPR006094">
    <property type="entry name" value="Oxid_FAD_bind_N"/>
</dbReference>
<keyword evidence="2" id="KW-0285">Flavoprotein</keyword>
<keyword evidence="7" id="KW-1185">Reference proteome</keyword>
<keyword evidence="4" id="KW-0560">Oxidoreductase</keyword>
<dbReference type="InterPro" id="IPR016166">
    <property type="entry name" value="FAD-bd_PCMH"/>
</dbReference>
<evidence type="ECO:0000313" key="6">
    <source>
        <dbReference type="EMBL" id="KAK8084449.1"/>
    </source>
</evidence>
<dbReference type="EMBL" id="JAQQWN010000005">
    <property type="protein sequence ID" value="KAK8084449.1"/>
    <property type="molecule type" value="Genomic_DNA"/>
</dbReference>
<evidence type="ECO:0000256" key="2">
    <source>
        <dbReference type="ARBA" id="ARBA00022630"/>
    </source>
</evidence>
<evidence type="ECO:0000256" key="1">
    <source>
        <dbReference type="ARBA" id="ARBA00005466"/>
    </source>
</evidence>
<dbReference type="InterPro" id="IPR016167">
    <property type="entry name" value="FAD-bd_PCMH_sub1"/>
</dbReference>
<evidence type="ECO:0000256" key="3">
    <source>
        <dbReference type="ARBA" id="ARBA00022827"/>
    </source>
</evidence>
<dbReference type="PROSITE" id="PS51387">
    <property type="entry name" value="FAD_PCMH"/>
    <property type="match status" value="1"/>
</dbReference>
<dbReference type="GeneID" id="92043095"/>
<dbReference type="Proteomes" id="UP001433268">
    <property type="component" value="Unassembled WGS sequence"/>
</dbReference>
<dbReference type="PANTHER" id="PTHR42973">
    <property type="entry name" value="BINDING OXIDOREDUCTASE, PUTATIVE (AFU_ORTHOLOGUE AFUA_1G17690)-RELATED"/>
    <property type="match status" value="1"/>
</dbReference>
<evidence type="ECO:0000256" key="4">
    <source>
        <dbReference type="ARBA" id="ARBA00023002"/>
    </source>
</evidence>
<reference evidence="6 7" key="1">
    <citation type="submission" date="2023-01" db="EMBL/GenBank/DDBJ databases">
        <title>Analysis of 21 Apiospora genomes using comparative genomics revels a genus with tremendous synthesis potential of carbohydrate active enzymes and secondary metabolites.</title>
        <authorList>
            <person name="Sorensen T."/>
        </authorList>
    </citation>
    <scope>NUCLEOTIDE SEQUENCE [LARGE SCALE GENOMIC DNA]</scope>
    <source>
        <strain evidence="6 7">CBS 114990</strain>
    </source>
</reference>
<dbReference type="PANTHER" id="PTHR42973:SF22">
    <property type="entry name" value="FAD-BINDING PCMH-TYPE DOMAIN-CONTAINING PROTEIN-RELATED"/>
    <property type="match status" value="1"/>
</dbReference>
<dbReference type="Pfam" id="PF01565">
    <property type="entry name" value="FAD_binding_4"/>
    <property type="match status" value="1"/>
</dbReference>
<dbReference type="Gene3D" id="3.40.462.20">
    <property type="match status" value="1"/>
</dbReference>
<feature type="domain" description="FAD-binding PCMH-type" evidence="5">
    <location>
        <begin position="43"/>
        <end position="220"/>
    </location>
</feature>
<dbReference type="InterPro" id="IPR050416">
    <property type="entry name" value="FAD-linked_Oxidoreductase"/>
</dbReference>
<name>A0ABR1WLS6_9PEZI</name>
<dbReference type="InterPro" id="IPR036318">
    <property type="entry name" value="FAD-bd_PCMH-like_sf"/>
</dbReference>
<gene>
    <name evidence="6" type="ORF">PG997_005720</name>
</gene>
<organism evidence="6 7">
    <name type="scientific">Apiospora hydei</name>
    <dbReference type="NCBI Taxonomy" id="1337664"/>
    <lineage>
        <taxon>Eukaryota</taxon>
        <taxon>Fungi</taxon>
        <taxon>Dikarya</taxon>
        <taxon>Ascomycota</taxon>
        <taxon>Pezizomycotina</taxon>
        <taxon>Sordariomycetes</taxon>
        <taxon>Xylariomycetidae</taxon>
        <taxon>Amphisphaeriales</taxon>
        <taxon>Apiosporaceae</taxon>
        <taxon>Apiospora</taxon>
    </lineage>
</organism>
<proteinExistence type="inferred from homology"/>
<comment type="similarity">
    <text evidence="1">Belongs to the oxygen-dependent FAD-linked oxidoreductase family.</text>
</comment>